<dbReference type="RefSeq" id="WP_111349239.1">
    <property type="nucleotide sequence ID" value="NZ_QLII01000001.1"/>
</dbReference>
<dbReference type="Proteomes" id="UP000249016">
    <property type="component" value="Unassembled WGS sequence"/>
</dbReference>
<dbReference type="SUPFAM" id="SSF56349">
    <property type="entry name" value="DNA breaking-rejoining enzymes"/>
    <property type="match status" value="1"/>
</dbReference>
<dbReference type="GO" id="GO:0006310">
    <property type="term" value="P:DNA recombination"/>
    <property type="evidence" value="ECO:0007669"/>
    <property type="project" value="UniProtKB-KW"/>
</dbReference>
<dbReference type="Gene3D" id="1.10.443.10">
    <property type="entry name" value="Intergrase catalytic core"/>
    <property type="match status" value="1"/>
</dbReference>
<dbReference type="InterPro" id="IPR013762">
    <property type="entry name" value="Integrase-like_cat_sf"/>
</dbReference>
<name>A0A327NVG5_9BACT</name>
<accession>A0A327NVG5</accession>
<keyword evidence="1" id="KW-0233">DNA recombination</keyword>
<dbReference type="EMBL" id="QLII01000001">
    <property type="protein sequence ID" value="RAI77996.1"/>
    <property type="molecule type" value="Genomic_DNA"/>
</dbReference>
<evidence type="ECO:0000313" key="2">
    <source>
        <dbReference type="EMBL" id="RAI77996.1"/>
    </source>
</evidence>
<evidence type="ECO:0000256" key="1">
    <source>
        <dbReference type="ARBA" id="ARBA00023172"/>
    </source>
</evidence>
<evidence type="ECO:0000313" key="3">
    <source>
        <dbReference type="Proteomes" id="UP000249016"/>
    </source>
</evidence>
<organism evidence="2 3">
    <name type="scientific">Spirosoma telluris</name>
    <dbReference type="NCBI Taxonomy" id="2183553"/>
    <lineage>
        <taxon>Bacteria</taxon>
        <taxon>Pseudomonadati</taxon>
        <taxon>Bacteroidota</taxon>
        <taxon>Cytophagia</taxon>
        <taxon>Cytophagales</taxon>
        <taxon>Cytophagaceae</taxon>
        <taxon>Spirosoma</taxon>
    </lineage>
</organism>
<sequence length="199" mass="23196">MTALPVQTSRKNLAFAPCQRLEFENYLEVHGPGLYKFTRFVYQAFMRPVELMRWQIRDIELVNKRILCHSSITKGGTLEQYTEYVEITDILLDVILTMNLERYPPTHPIFSHDLLPGRAEVARNRVSERHHDALVNAKLYNGELTLYSWKHTGVVNAHKVGASMHWLQKHLRHSDLRDTVIYLKSLGLMLEEKSIAPTW</sequence>
<dbReference type="InterPro" id="IPR011010">
    <property type="entry name" value="DNA_brk_join_enz"/>
</dbReference>
<keyword evidence="3" id="KW-1185">Reference proteome</keyword>
<comment type="caution">
    <text evidence="2">The sequence shown here is derived from an EMBL/GenBank/DDBJ whole genome shotgun (WGS) entry which is preliminary data.</text>
</comment>
<dbReference type="GO" id="GO:0015074">
    <property type="term" value="P:DNA integration"/>
    <property type="evidence" value="ECO:0007669"/>
    <property type="project" value="InterPro"/>
</dbReference>
<dbReference type="AlphaFoldDB" id="A0A327NVG5"/>
<reference evidence="2 3" key="1">
    <citation type="submission" date="2018-06" db="EMBL/GenBank/DDBJ databases">
        <title>Spirosoma sp. HMF3257 Genome sequencing and assembly.</title>
        <authorList>
            <person name="Kang H."/>
            <person name="Cha I."/>
            <person name="Kim H."/>
            <person name="Kang J."/>
            <person name="Joh K."/>
        </authorList>
    </citation>
    <scope>NUCLEOTIDE SEQUENCE [LARGE SCALE GENOMIC DNA]</scope>
    <source>
        <strain evidence="2 3">HMF3257</strain>
    </source>
</reference>
<gene>
    <name evidence="2" type="ORF">HMF3257_34930</name>
</gene>
<proteinExistence type="predicted"/>
<dbReference type="GO" id="GO:0003677">
    <property type="term" value="F:DNA binding"/>
    <property type="evidence" value="ECO:0007669"/>
    <property type="project" value="InterPro"/>
</dbReference>
<protein>
    <submittedName>
        <fullName evidence="2">Uncharacterized protein</fullName>
    </submittedName>
</protein>